<feature type="transmembrane region" description="Helical" evidence="7">
    <location>
        <begin position="90"/>
        <end position="107"/>
    </location>
</feature>
<name>A0A6I6JK46_9BACT</name>
<dbReference type="SUPFAM" id="SSF81452">
    <property type="entry name" value="Cytochrome c oxidase subunit III-like"/>
    <property type="match status" value="1"/>
</dbReference>
<keyword evidence="10" id="KW-1185">Reference proteome</keyword>
<keyword evidence="4 7" id="KW-1133">Transmembrane helix</keyword>
<keyword evidence="5 7" id="KW-0472">Membrane</keyword>
<dbReference type="RefSeq" id="WP_158864137.1">
    <property type="nucleotide sequence ID" value="NZ_CP046401.1"/>
</dbReference>
<dbReference type="InterPro" id="IPR035973">
    <property type="entry name" value="Cyt_c_oxidase_su3-like_sf"/>
</dbReference>
<dbReference type="GO" id="GO:0019646">
    <property type="term" value="P:aerobic electron transport chain"/>
    <property type="evidence" value="ECO:0007669"/>
    <property type="project" value="InterPro"/>
</dbReference>
<dbReference type="EMBL" id="CP046401">
    <property type="protein sequence ID" value="QGY43226.1"/>
    <property type="molecule type" value="Genomic_DNA"/>
</dbReference>
<evidence type="ECO:0000259" key="8">
    <source>
        <dbReference type="PROSITE" id="PS50253"/>
    </source>
</evidence>
<organism evidence="9 10">
    <name type="scientific">Maribellus comscasis</name>
    <dbReference type="NCBI Taxonomy" id="2681766"/>
    <lineage>
        <taxon>Bacteria</taxon>
        <taxon>Pseudomonadati</taxon>
        <taxon>Bacteroidota</taxon>
        <taxon>Bacteroidia</taxon>
        <taxon>Marinilabiliales</taxon>
        <taxon>Prolixibacteraceae</taxon>
        <taxon>Maribellus</taxon>
    </lineage>
</organism>
<dbReference type="CDD" id="cd02862">
    <property type="entry name" value="NorE_like"/>
    <property type="match status" value="1"/>
</dbReference>
<dbReference type="PANTHER" id="PTHR11403">
    <property type="entry name" value="CYTOCHROME C OXIDASE SUBUNIT III"/>
    <property type="match status" value="1"/>
</dbReference>
<feature type="transmembrane region" description="Helical" evidence="7">
    <location>
        <begin position="62"/>
        <end position="83"/>
    </location>
</feature>
<accession>A0A6I6JK46</accession>
<dbReference type="InterPro" id="IPR013833">
    <property type="entry name" value="Cyt_c_oxidase_su3_a-hlx"/>
</dbReference>
<proteinExistence type="inferred from homology"/>
<feature type="transmembrane region" description="Helical" evidence="7">
    <location>
        <begin position="186"/>
        <end position="205"/>
    </location>
</feature>
<dbReference type="Gene3D" id="1.20.120.80">
    <property type="entry name" value="Cytochrome c oxidase, subunit III, four-helix bundle"/>
    <property type="match status" value="1"/>
</dbReference>
<evidence type="ECO:0000256" key="1">
    <source>
        <dbReference type="ARBA" id="ARBA00004141"/>
    </source>
</evidence>
<feature type="transmembrane region" description="Helical" evidence="7">
    <location>
        <begin position="21"/>
        <end position="42"/>
    </location>
</feature>
<dbReference type="GO" id="GO:0005886">
    <property type="term" value="C:plasma membrane"/>
    <property type="evidence" value="ECO:0007669"/>
    <property type="project" value="UniProtKB-SubCell"/>
</dbReference>
<reference evidence="9 10" key="1">
    <citation type="submission" date="2019-11" db="EMBL/GenBank/DDBJ databases">
        <authorList>
            <person name="Zheng R.K."/>
            <person name="Sun C.M."/>
        </authorList>
    </citation>
    <scope>NUCLEOTIDE SEQUENCE [LARGE SCALE GENOMIC DNA]</scope>
    <source>
        <strain evidence="9 10">WC007</strain>
    </source>
</reference>
<evidence type="ECO:0000256" key="7">
    <source>
        <dbReference type="SAM" id="Phobius"/>
    </source>
</evidence>
<dbReference type="AlphaFoldDB" id="A0A6I6JK46"/>
<dbReference type="Proteomes" id="UP000428260">
    <property type="component" value="Chromosome"/>
</dbReference>
<dbReference type="Pfam" id="PF00510">
    <property type="entry name" value="COX3"/>
    <property type="match status" value="1"/>
</dbReference>
<dbReference type="GO" id="GO:0004129">
    <property type="term" value="F:cytochrome-c oxidase activity"/>
    <property type="evidence" value="ECO:0007669"/>
    <property type="project" value="InterPro"/>
</dbReference>
<dbReference type="InterPro" id="IPR024791">
    <property type="entry name" value="Cyt_c/ubiquinol_Oxase_su3"/>
</dbReference>
<dbReference type="KEGG" id="mcos:GM418_05995"/>
<evidence type="ECO:0000256" key="6">
    <source>
        <dbReference type="RuleBase" id="RU003376"/>
    </source>
</evidence>
<evidence type="ECO:0000256" key="3">
    <source>
        <dbReference type="ARBA" id="ARBA00022692"/>
    </source>
</evidence>
<sequence length="206" mass="23489">MEKTTQITHDHYDAEASKIGMWLFIFTELLLFGVLFIIYAVYRYMNSDAFHLAAEELDRFIGTLNTVLLLISSMTIAMATTALQKKNKKLTLLLSSVTVLLGILFLVNKYFEWGLKFSHGIWPGSEHMIETMSQGEILFFGLYFIMTGLHALHIIIGLVIIGFAMVGVNKGKVNSNRPSLLENAGLYWHLVDLIWIFLFPLFYLIT</sequence>
<dbReference type="PANTHER" id="PTHR11403:SF6">
    <property type="entry name" value="NITRIC OXIDE REDUCTASE SUBUNIT E"/>
    <property type="match status" value="1"/>
</dbReference>
<feature type="transmembrane region" description="Helical" evidence="7">
    <location>
        <begin position="137"/>
        <end position="166"/>
    </location>
</feature>
<evidence type="ECO:0000313" key="10">
    <source>
        <dbReference type="Proteomes" id="UP000428260"/>
    </source>
</evidence>
<comment type="similarity">
    <text evidence="2 6">Belongs to the cytochrome c oxidase subunit 3 family.</text>
</comment>
<comment type="subcellular location">
    <subcellularLocation>
        <location evidence="6">Cell membrane</location>
        <topology evidence="6">Multi-pass membrane protein</topology>
    </subcellularLocation>
    <subcellularLocation>
        <location evidence="1">Membrane</location>
        <topology evidence="1">Multi-pass membrane protein</topology>
    </subcellularLocation>
</comment>
<evidence type="ECO:0000256" key="2">
    <source>
        <dbReference type="ARBA" id="ARBA00010581"/>
    </source>
</evidence>
<protein>
    <submittedName>
        <fullName evidence="9">Cytochrome c oxidase subunit 3 family protein</fullName>
    </submittedName>
</protein>
<evidence type="ECO:0000313" key="9">
    <source>
        <dbReference type="EMBL" id="QGY43226.1"/>
    </source>
</evidence>
<gene>
    <name evidence="9" type="ORF">GM418_05995</name>
</gene>
<dbReference type="PROSITE" id="PS50253">
    <property type="entry name" value="COX3"/>
    <property type="match status" value="1"/>
</dbReference>
<evidence type="ECO:0000256" key="4">
    <source>
        <dbReference type="ARBA" id="ARBA00022989"/>
    </source>
</evidence>
<keyword evidence="3 6" id="KW-0812">Transmembrane</keyword>
<evidence type="ECO:0000256" key="5">
    <source>
        <dbReference type="ARBA" id="ARBA00023136"/>
    </source>
</evidence>
<feature type="domain" description="Heme-copper oxidase subunit III family profile" evidence="8">
    <location>
        <begin position="1"/>
        <end position="206"/>
    </location>
</feature>
<dbReference type="InterPro" id="IPR000298">
    <property type="entry name" value="Cyt_c_oxidase-like_su3"/>
</dbReference>